<keyword evidence="2" id="KW-0662">Pyridine nucleotide biosynthesis</keyword>
<evidence type="ECO:0000313" key="9">
    <source>
        <dbReference type="EMBL" id="MBA0088860.1"/>
    </source>
</evidence>
<dbReference type="SUPFAM" id="SSF52499">
    <property type="entry name" value="Isochorismatase-like hydrolases"/>
    <property type="match status" value="1"/>
</dbReference>
<dbReference type="InterPro" id="IPR052347">
    <property type="entry name" value="Isochorismatase_Nicotinamidase"/>
</dbReference>
<evidence type="ECO:0000256" key="6">
    <source>
        <dbReference type="ARBA" id="ARBA00039017"/>
    </source>
</evidence>
<dbReference type="InterPro" id="IPR036380">
    <property type="entry name" value="Isochorismatase-like_sf"/>
</dbReference>
<dbReference type="GO" id="GO:0008936">
    <property type="term" value="F:nicotinamidase activity"/>
    <property type="evidence" value="ECO:0007669"/>
    <property type="project" value="UniProtKB-EC"/>
</dbReference>
<keyword evidence="4 9" id="KW-0378">Hydrolase</keyword>
<comment type="similarity">
    <text evidence="1">Belongs to the isochorismatase family.</text>
</comment>
<evidence type="ECO:0000256" key="3">
    <source>
        <dbReference type="ARBA" id="ARBA00022723"/>
    </source>
</evidence>
<sequence>VEQARQARVLLISSADAHQPDDLEFREWPVHCVKGTAGAELIPEARAAHQLVVPNQENFVFSDDLRRYPQVLLEKDTLDVFDNPNTGTLLSRLAASQESSAGSNLDFLVFGVVTEYCVDRAAGGLLRRGYGVSIIRDAIQSLDEKKGREILGELASRGARLITTEQALRLIGRAAQDRS</sequence>
<name>A0A7V8SZW5_9BACT</name>
<dbReference type="GO" id="GO:0046872">
    <property type="term" value="F:metal ion binding"/>
    <property type="evidence" value="ECO:0007669"/>
    <property type="project" value="UniProtKB-KW"/>
</dbReference>
<feature type="non-terminal residue" evidence="9">
    <location>
        <position position="1"/>
    </location>
</feature>
<gene>
    <name evidence="9" type="ORF">HRJ53_28055</name>
</gene>
<dbReference type="GO" id="GO:0019363">
    <property type="term" value="P:pyridine nucleotide biosynthetic process"/>
    <property type="evidence" value="ECO:0007669"/>
    <property type="project" value="UniProtKB-KW"/>
</dbReference>
<evidence type="ECO:0000259" key="8">
    <source>
        <dbReference type="Pfam" id="PF00857"/>
    </source>
</evidence>
<evidence type="ECO:0000256" key="4">
    <source>
        <dbReference type="ARBA" id="ARBA00022801"/>
    </source>
</evidence>
<evidence type="ECO:0000313" key="10">
    <source>
        <dbReference type="Proteomes" id="UP000567293"/>
    </source>
</evidence>
<dbReference type="EC" id="3.5.1.19" evidence="6"/>
<dbReference type="PANTHER" id="PTHR11080">
    <property type="entry name" value="PYRAZINAMIDASE/NICOTINAMIDASE"/>
    <property type="match status" value="1"/>
</dbReference>
<evidence type="ECO:0000256" key="5">
    <source>
        <dbReference type="ARBA" id="ARBA00037900"/>
    </source>
</evidence>
<protein>
    <recommendedName>
        <fullName evidence="6">nicotinamidase</fullName>
        <ecNumber evidence="6">3.5.1.19</ecNumber>
    </recommendedName>
    <alternativeName>
        <fullName evidence="7">Nicotinamide deamidase</fullName>
    </alternativeName>
</protein>
<keyword evidence="10" id="KW-1185">Reference proteome</keyword>
<dbReference type="AlphaFoldDB" id="A0A7V8SZW5"/>
<organism evidence="9 10">
    <name type="scientific">Candidatus Acidiferrum panamense</name>
    <dbReference type="NCBI Taxonomy" id="2741543"/>
    <lineage>
        <taxon>Bacteria</taxon>
        <taxon>Pseudomonadati</taxon>
        <taxon>Acidobacteriota</taxon>
        <taxon>Terriglobia</taxon>
        <taxon>Candidatus Acidiferrales</taxon>
        <taxon>Candidatus Acidiferrum</taxon>
    </lineage>
</organism>
<comment type="pathway">
    <text evidence="5">Cofactor biosynthesis; nicotinate biosynthesis; nicotinate from nicotinamide: step 1/1.</text>
</comment>
<dbReference type="InterPro" id="IPR000868">
    <property type="entry name" value="Isochorismatase-like_dom"/>
</dbReference>
<accession>A0A7V8SZW5</accession>
<feature type="domain" description="Isochorismatase-like" evidence="8">
    <location>
        <begin position="54"/>
        <end position="166"/>
    </location>
</feature>
<dbReference type="EMBL" id="JACDQQ010002718">
    <property type="protein sequence ID" value="MBA0088860.1"/>
    <property type="molecule type" value="Genomic_DNA"/>
</dbReference>
<dbReference type="Gene3D" id="3.40.50.850">
    <property type="entry name" value="Isochorismatase-like"/>
    <property type="match status" value="1"/>
</dbReference>
<comment type="caution">
    <text evidence="9">The sequence shown here is derived from an EMBL/GenBank/DDBJ whole genome shotgun (WGS) entry which is preliminary data.</text>
</comment>
<proteinExistence type="inferred from homology"/>
<evidence type="ECO:0000256" key="1">
    <source>
        <dbReference type="ARBA" id="ARBA00006336"/>
    </source>
</evidence>
<dbReference type="Pfam" id="PF00857">
    <property type="entry name" value="Isochorismatase"/>
    <property type="match status" value="1"/>
</dbReference>
<reference evidence="9" key="1">
    <citation type="submission" date="2020-06" db="EMBL/GenBank/DDBJ databases">
        <title>Legume-microbial interactions unlock mineral nutrients during tropical forest succession.</title>
        <authorList>
            <person name="Epihov D.Z."/>
        </authorList>
    </citation>
    <scope>NUCLEOTIDE SEQUENCE [LARGE SCALE GENOMIC DNA]</scope>
    <source>
        <strain evidence="9">Pan2503</strain>
    </source>
</reference>
<dbReference type="Proteomes" id="UP000567293">
    <property type="component" value="Unassembled WGS sequence"/>
</dbReference>
<dbReference type="PANTHER" id="PTHR11080:SF2">
    <property type="entry name" value="LD05707P"/>
    <property type="match status" value="1"/>
</dbReference>
<evidence type="ECO:0000256" key="7">
    <source>
        <dbReference type="ARBA" id="ARBA00043224"/>
    </source>
</evidence>
<evidence type="ECO:0000256" key="2">
    <source>
        <dbReference type="ARBA" id="ARBA00022642"/>
    </source>
</evidence>
<keyword evidence="3" id="KW-0479">Metal-binding</keyword>